<gene>
    <name evidence="5" type="ordered locus">Mpet_0795</name>
</gene>
<dbReference type="Proteomes" id="UP000006565">
    <property type="component" value="Chromosome"/>
</dbReference>
<reference evidence="5 6" key="1">
    <citation type="journal article" date="2010" name="Stand. Genomic Sci.">
        <title>Complete genome sequence of Methanoplanus petrolearius type strain (SEBR 4847).</title>
        <authorList>
            <person name="Brambilla E."/>
            <person name="Djao O.D."/>
            <person name="Daligault H."/>
            <person name="Lapidus A."/>
            <person name="Lucas S."/>
            <person name="Hammon N."/>
            <person name="Nolan M."/>
            <person name="Tice H."/>
            <person name="Cheng J.F."/>
            <person name="Han C."/>
            <person name="Tapia R."/>
            <person name="Goodwin L."/>
            <person name="Pitluck S."/>
            <person name="Liolios K."/>
            <person name="Ivanova N."/>
            <person name="Mavromatis K."/>
            <person name="Mikhailova N."/>
            <person name="Pati A."/>
            <person name="Chen A."/>
            <person name="Palaniappan K."/>
            <person name="Land M."/>
            <person name="Hauser L."/>
            <person name="Chang Y.J."/>
            <person name="Jeffries C.D."/>
            <person name="Rohde M."/>
            <person name="Spring S."/>
            <person name="Sikorski J."/>
            <person name="Goker M."/>
            <person name="Woyke T."/>
            <person name="Bristow J."/>
            <person name="Eisen J.A."/>
            <person name="Markowitz V."/>
            <person name="Hugenholtz P."/>
            <person name="Kyrpides N.C."/>
            <person name="Klenk H.P."/>
        </authorList>
    </citation>
    <scope>NUCLEOTIDE SEQUENCE [LARGE SCALE GENOMIC DNA]</scope>
    <source>
        <strain evidence="6">DSM 11571 / OCM 486 / SEBR 4847</strain>
    </source>
</reference>
<evidence type="ECO:0000313" key="6">
    <source>
        <dbReference type="Proteomes" id="UP000006565"/>
    </source>
</evidence>
<keyword evidence="3" id="KW-0812">Transmembrane</keyword>
<keyword evidence="6" id="KW-1185">Reference proteome</keyword>
<dbReference type="PANTHER" id="PTHR31302">
    <property type="entry name" value="TRANSMEMBRANE PROTEIN WITH METALLOPHOSPHOESTERASE DOMAIN-RELATED"/>
    <property type="match status" value="1"/>
</dbReference>
<dbReference type="PANTHER" id="PTHR31302:SF31">
    <property type="entry name" value="PHOSPHODIESTERASE YAEI"/>
    <property type="match status" value="1"/>
</dbReference>
<evidence type="ECO:0000259" key="4">
    <source>
        <dbReference type="Pfam" id="PF00149"/>
    </source>
</evidence>
<keyword evidence="3" id="KW-1133">Transmembrane helix</keyword>
<dbReference type="GO" id="GO:0046872">
    <property type="term" value="F:metal ion binding"/>
    <property type="evidence" value="ECO:0007669"/>
    <property type="project" value="UniProtKB-KW"/>
</dbReference>
<proteinExistence type="predicted"/>
<dbReference type="Gene3D" id="3.60.21.10">
    <property type="match status" value="1"/>
</dbReference>
<accession>E1RIY1</accession>
<dbReference type="OrthoDB" id="134976at2157"/>
<keyword evidence="3" id="KW-0472">Membrane</keyword>
<dbReference type="Pfam" id="PF00149">
    <property type="entry name" value="Metallophos"/>
    <property type="match status" value="1"/>
</dbReference>
<name>E1RIY1_METP4</name>
<dbReference type="GO" id="GO:0008758">
    <property type="term" value="F:UDP-2,3-diacylglucosamine hydrolase activity"/>
    <property type="evidence" value="ECO:0007669"/>
    <property type="project" value="TreeGrafter"/>
</dbReference>
<keyword evidence="1" id="KW-0479">Metal-binding</keyword>
<dbReference type="eggNOG" id="arCOG01156">
    <property type="taxonomic scope" value="Archaea"/>
</dbReference>
<evidence type="ECO:0000256" key="1">
    <source>
        <dbReference type="ARBA" id="ARBA00022723"/>
    </source>
</evidence>
<dbReference type="InterPro" id="IPR004843">
    <property type="entry name" value="Calcineurin-like_PHP"/>
</dbReference>
<dbReference type="STRING" id="679926.Mpet_0795"/>
<dbReference type="GO" id="GO:0016020">
    <property type="term" value="C:membrane"/>
    <property type="evidence" value="ECO:0007669"/>
    <property type="project" value="GOC"/>
</dbReference>
<evidence type="ECO:0000313" key="5">
    <source>
        <dbReference type="EMBL" id="ADN35569.1"/>
    </source>
</evidence>
<dbReference type="SUPFAM" id="SSF56300">
    <property type="entry name" value="Metallo-dependent phosphatases"/>
    <property type="match status" value="1"/>
</dbReference>
<evidence type="ECO:0000256" key="2">
    <source>
        <dbReference type="ARBA" id="ARBA00022801"/>
    </source>
</evidence>
<dbReference type="KEGG" id="mpi:Mpet_0795"/>
<organism evidence="5 6">
    <name type="scientific">Methanolacinia petrolearia (strain DSM 11571 / OCM 486 / SEBR 4847)</name>
    <name type="common">Methanoplanus petrolearius</name>
    <dbReference type="NCBI Taxonomy" id="679926"/>
    <lineage>
        <taxon>Archaea</taxon>
        <taxon>Methanobacteriati</taxon>
        <taxon>Methanobacteriota</taxon>
        <taxon>Stenosarchaea group</taxon>
        <taxon>Methanomicrobia</taxon>
        <taxon>Methanomicrobiales</taxon>
        <taxon>Methanomicrobiaceae</taxon>
        <taxon>Methanolacinia</taxon>
    </lineage>
</organism>
<dbReference type="InterPro" id="IPR029052">
    <property type="entry name" value="Metallo-depent_PP-like"/>
</dbReference>
<dbReference type="RefSeq" id="WP_013328747.1">
    <property type="nucleotide sequence ID" value="NC_014507.1"/>
</dbReference>
<feature type="domain" description="Calcineurin-like phosphoesterase" evidence="4">
    <location>
        <begin position="51"/>
        <end position="240"/>
    </location>
</feature>
<keyword evidence="2" id="KW-0378">Hydrolase</keyword>
<protein>
    <submittedName>
        <fullName evidence="5">Metallophosphoesterase</fullName>
    </submittedName>
</protein>
<feature type="transmembrane region" description="Helical" evidence="3">
    <location>
        <begin position="12"/>
        <end position="32"/>
    </location>
</feature>
<dbReference type="AlphaFoldDB" id="E1RIY1"/>
<dbReference type="EMBL" id="CP002117">
    <property type="protein sequence ID" value="ADN35569.1"/>
    <property type="molecule type" value="Genomic_DNA"/>
</dbReference>
<dbReference type="GeneID" id="9743250"/>
<sequence precursor="true">MIRRLKKIDYERYFVFVILLALVPGSFGYMSWEAENVSITALYIDGAPEGIVYISDPHLQDGNIDFIRESIDTINSLNPSVVLIGGDFVNGEETDFSLQDVWGGIDAPVYAVMGNHDYESGIHGVNGQIKMLEVAQEANTSVEGYDMSMLTDENTNIEFGDALEQKLEDVGVNVLRNEYVTLDINGTELLLVGLDDGWAGLADPPDIPDTDAFTIYMIHEPECRADWPDADLILSGHTHGGQFTPAFIQALNENGIVELSGYVGDGVPTYITRGLGSSPFYGIELRFQCTPEIVIINPSEETAEMLGSFTETI</sequence>
<dbReference type="InterPro" id="IPR051158">
    <property type="entry name" value="Metallophosphoesterase_sf"/>
</dbReference>
<dbReference type="GO" id="GO:0009245">
    <property type="term" value="P:lipid A biosynthetic process"/>
    <property type="evidence" value="ECO:0007669"/>
    <property type="project" value="TreeGrafter"/>
</dbReference>
<evidence type="ECO:0000256" key="3">
    <source>
        <dbReference type="SAM" id="Phobius"/>
    </source>
</evidence>
<dbReference type="HOGENOM" id="CLU_025443_3_0_2"/>